<feature type="domain" description="G" evidence="1">
    <location>
        <begin position="40"/>
        <end position="129"/>
    </location>
</feature>
<dbReference type="Gene3D" id="3.40.50.300">
    <property type="entry name" value="P-loop containing nucleotide triphosphate hydrolases"/>
    <property type="match status" value="1"/>
</dbReference>
<accession>A0A5N5E2X4</accession>
<dbReference type="Proteomes" id="UP000325576">
    <property type="component" value="Unassembled WGS sequence"/>
</dbReference>
<evidence type="ECO:0000313" key="3">
    <source>
        <dbReference type="Proteomes" id="UP000325576"/>
    </source>
</evidence>
<dbReference type="GO" id="GO:0005525">
    <property type="term" value="F:GTP binding"/>
    <property type="evidence" value="ECO:0007669"/>
    <property type="project" value="InterPro"/>
</dbReference>
<protein>
    <recommendedName>
        <fullName evidence="1">G domain-containing protein</fullName>
    </recommendedName>
</protein>
<evidence type="ECO:0000259" key="1">
    <source>
        <dbReference type="Pfam" id="PF01926"/>
    </source>
</evidence>
<dbReference type="Pfam" id="PF01926">
    <property type="entry name" value="MMR_HSR1"/>
    <property type="match status" value="1"/>
</dbReference>
<sequence length="535" mass="58165">MNDIDVLKVNEWLASLPGGSLAENYAEQWQQFASIDAPVITIFGSYDTGKSSLLRRLLVDSEVRVPDWLTISARHETFDVNSVELAGVVLRDTPGLAIGAKDARGVMNTQRATEAIDLTDIAIITVTTQLATGEHQALREIVGSGWTSDSLWFSISRFDEAGIDPDDDLAGYRQLASRKTVELSESLELSAAYPIFVVAQDFAQMAGSTRDVAAEVWDDSRQWDGMDALSAAIKRVVASDFAALRASTERRYWRQTVVRIVAELRTQLDACAPLAAQADATAGRRRQSLVALESADSAAKDDLRGALGEATRRVVESGVLDQSEVVAALRPTLVDWFGKHQRELDRLRQDVGKSAERQRNQPSWGKLEGLVAKIADSKEPAAAIQLTAFAPHVSMVGALLIRRLRDFERVQKGASFGKGTNRGSAGRRSEPNAWSLSDGADIAAFLLPIVVQIAAWIDDVRMNRAVASQEQKSRDEQRSKLTAAVSAIALDSWSEAISEVRNEIDDAGAHAELSEGLRDSIAKLESAISEGEGLL</sequence>
<reference evidence="2 3" key="1">
    <citation type="journal article" date="2017" name="Poromechanics V (2013)">
        <title>Genomic Characterization of the Arsenic-Tolerant Actinobacterium, &lt;i&gt;Rhodococcus erythropolis&lt;/i&gt; S43.</title>
        <authorList>
            <person name="Retamal-Morales G."/>
            <person name="Mehnert M."/>
            <person name="Schwabe R."/>
            <person name="Tischler D."/>
            <person name="Schloemann M."/>
            <person name="Levican G.J."/>
        </authorList>
    </citation>
    <scope>NUCLEOTIDE SEQUENCE [LARGE SCALE GENOMIC DNA]</scope>
    <source>
        <strain evidence="2 3">S43</strain>
    </source>
</reference>
<comment type="caution">
    <text evidence="2">The sequence shown here is derived from an EMBL/GenBank/DDBJ whole genome shotgun (WGS) entry which is preliminary data.</text>
</comment>
<name>A0A5N5E2X4_RHOER</name>
<dbReference type="InterPro" id="IPR006073">
    <property type="entry name" value="GTP-bd"/>
</dbReference>
<gene>
    <name evidence="2" type="ORF">BS297_13950</name>
</gene>
<dbReference type="SUPFAM" id="SSF52540">
    <property type="entry name" value="P-loop containing nucleoside triphosphate hydrolases"/>
    <property type="match status" value="1"/>
</dbReference>
<proteinExistence type="predicted"/>
<dbReference type="AlphaFoldDB" id="A0A5N5E2X4"/>
<evidence type="ECO:0000313" key="2">
    <source>
        <dbReference type="EMBL" id="KAB2584745.1"/>
    </source>
</evidence>
<dbReference type="InterPro" id="IPR027417">
    <property type="entry name" value="P-loop_NTPase"/>
</dbReference>
<organism evidence="2 3">
    <name type="scientific">Rhodococcus erythropolis</name>
    <name type="common">Arthrobacter picolinophilus</name>
    <dbReference type="NCBI Taxonomy" id="1833"/>
    <lineage>
        <taxon>Bacteria</taxon>
        <taxon>Bacillati</taxon>
        <taxon>Actinomycetota</taxon>
        <taxon>Actinomycetes</taxon>
        <taxon>Mycobacteriales</taxon>
        <taxon>Nocardiaceae</taxon>
        <taxon>Rhodococcus</taxon>
        <taxon>Rhodococcus erythropolis group</taxon>
    </lineage>
</organism>
<dbReference type="EMBL" id="MRBO01000405">
    <property type="protein sequence ID" value="KAB2584745.1"/>
    <property type="molecule type" value="Genomic_DNA"/>
</dbReference>
<dbReference type="CDD" id="cd00882">
    <property type="entry name" value="Ras_like_GTPase"/>
    <property type="match status" value="1"/>
</dbReference>